<evidence type="ECO:0000256" key="9">
    <source>
        <dbReference type="SAM" id="Phobius"/>
    </source>
</evidence>
<evidence type="ECO:0000259" key="10">
    <source>
        <dbReference type="PROSITE" id="PS50850"/>
    </source>
</evidence>
<keyword evidence="7" id="KW-0046">Antibiotic resistance</keyword>
<keyword evidence="3" id="KW-1003">Cell membrane</keyword>
<evidence type="ECO:0000256" key="2">
    <source>
        <dbReference type="ARBA" id="ARBA00022448"/>
    </source>
</evidence>
<feature type="transmembrane region" description="Helical" evidence="9">
    <location>
        <begin position="20"/>
        <end position="39"/>
    </location>
</feature>
<dbReference type="Gene3D" id="1.20.1720.10">
    <property type="entry name" value="Multidrug resistance protein D"/>
    <property type="match status" value="1"/>
</dbReference>
<keyword evidence="6 9" id="KW-0472">Membrane</keyword>
<organism evidence="11 12">
    <name type="scientific">Streptomyces cinereospinus</name>
    <dbReference type="NCBI Taxonomy" id="285561"/>
    <lineage>
        <taxon>Bacteria</taxon>
        <taxon>Bacillati</taxon>
        <taxon>Actinomycetota</taxon>
        <taxon>Actinomycetes</taxon>
        <taxon>Kitasatosporales</taxon>
        <taxon>Streptomycetaceae</taxon>
        <taxon>Streptomyces</taxon>
    </lineage>
</organism>
<dbReference type="InterPro" id="IPR020846">
    <property type="entry name" value="MFS_dom"/>
</dbReference>
<keyword evidence="12" id="KW-1185">Reference proteome</keyword>
<dbReference type="Pfam" id="PF07690">
    <property type="entry name" value="MFS_1"/>
    <property type="match status" value="1"/>
</dbReference>
<evidence type="ECO:0000313" key="12">
    <source>
        <dbReference type="Proteomes" id="UP001589709"/>
    </source>
</evidence>
<dbReference type="Proteomes" id="UP001589709">
    <property type="component" value="Unassembled WGS sequence"/>
</dbReference>
<dbReference type="RefSeq" id="WP_381346155.1">
    <property type="nucleotide sequence ID" value="NZ_JBHMCY010000022.1"/>
</dbReference>
<dbReference type="PANTHER" id="PTHR42718:SF46">
    <property type="entry name" value="BLR6921 PROTEIN"/>
    <property type="match status" value="1"/>
</dbReference>
<proteinExistence type="predicted"/>
<feature type="region of interest" description="Disordered" evidence="8">
    <location>
        <begin position="143"/>
        <end position="167"/>
    </location>
</feature>
<keyword evidence="5 9" id="KW-1133">Transmembrane helix</keyword>
<feature type="transmembrane region" description="Helical" evidence="9">
    <location>
        <begin position="83"/>
        <end position="106"/>
    </location>
</feature>
<dbReference type="EMBL" id="JBHMCY010000022">
    <property type="protein sequence ID" value="MFB9463783.1"/>
    <property type="molecule type" value="Genomic_DNA"/>
</dbReference>
<evidence type="ECO:0000256" key="1">
    <source>
        <dbReference type="ARBA" id="ARBA00004651"/>
    </source>
</evidence>
<dbReference type="PANTHER" id="PTHR42718">
    <property type="entry name" value="MAJOR FACILITATOR SUPERFAMILY MULTIDRUG TRANSPORTER MFSC"/>
    <property type="match status" value="1"/>
</dbReference>
<evidence type="ECO:0000256" key="7">
    <source>
        <dbReference type="ARBA" id="ARBA00023251"/>
    </source>
</evidence>
<dbReference type="PROSITE" id="PS50850">
    <property type="entry name" value="MFS"/>
    <property type="match status" value="1"/>
</dbReference>
<dbReference type="InterPro" id="IPR036259">
    <property type="entry name" value="MFS_trans_sf"/>
</dbReference>
<feature type="domain" description="Major facilitator superfamily (MFS) profile" evidence="10">
    <location>
        <begin position="13"/>
        <end position="167"/>
    </location>
</feature>
<evidence type="ECO:0000313" key="11">
    <source>
        <dbReference type="EMBL" id="MFB9463783.1"/>
    </source>
</evidence>
<feature type="transmembrane region" description="Helical" evidence="9">
    <location>
        <begin position="51"/>
        <end position="71"/>
    </location>
</feature>
<dbReference type="InterPro" id="IPR011701">
    <property type="entry name" value="MFS"/>
</dbReference>
<evidence type="ECO:0000256" key="3">
    <source>
        <dbReference type="ARBA" id="ARBA00022475"/>
    </source>
</evidence>
<evidence type="ECO:0000256" key="4">
    <source>
        <dbReference type="ARBA" id="ARBA00022692"/>
    </source>
</evidence>
<name>A0ABV5N0H4_9ACTN</name>
<gene>
    <name evidence="11" type="ORF">ACFF45_13980</name>
</gene>
<keyword evidence="4 9" id="KW-0812">Transmembrane</keyword>
<accession>A0ABV5N0H4</accession>
<sequence>MPVSAVSTQGARLLTASAGAQLLLALDFSILCVALPDIGTSLHFSAVAPQWIVSAYAVFFAGFLLLGGQFADVFGAGRVCLTAQLLFAASSIGAALSSAAAPLIAARPARPASGRSPWPPAPRADTCPACCRDCCSAVWDRERRSPVCASPGSATSRRRATPPEAPW</sequence>
<reference evidence="11 12" key="1">
    <citation type="submission" date="2024-09" db="EMBL/GenBank/DDBJ databases">
        <authorList>
            <person name="Sun Q."/>
            <person name="Mori K."/>
        </authorList>
    </citation>
    <scope>NUCLEOTIDE SEQUENCE [LARGE SCALE GENOMIC DNA]</scope>
    <source>
        <strain evidence="11 12">JCM 6917</strain>
    </source>
</reference>
<keyword evidence="2" id="KW-0813">Transport</keyword>
<comment type="subcellular location">
    <subcellularLocation>
        <location evidence="1">Cell membrane</location>
        <topology evidence="1">Multi-pass membrane protein</topology>
    </subcellularLocation>
</comment>
<comment type="caution">
    <text evidence="11">The sequence shown here is derived from an EMBL/GenBank/DDBJ whole genome shotgun (WGS) entry which is preliminary data.</text>
</comment>
<evidence type="ECO:0000256" key="6">
    <source>
        <dbReference type="ARBA" id="ARBA00023136"/>
    </source>
</evidence>
<evidence type="ECO:0000256" key="8">
    <source>
        <dbReference type="SAM" id="MobiDB-lite"/>
    </source>
</evidence>
<protein>
    <submittedName>
        <fullName evidence="11">MFS transporter</fullName>
    </submittedName>
</protein>
<dbReference type="SUPFAM" id="SSF103473">
    <property type="entry name" value="MFS general substrate transporter"/>
    <property type="match status" value="1"/>
</dbReference>
<evidence type="ECO:0000256" key="5">
    <source>
        <dbReference type="ARBA" id="ARBA00022989"/>
    </source>
</evidence>